<reference evidence="2 3" key="1">
    <citation type="journal article" date="2012" name="J. Bacteriol.">
        <title>Genome sequence of benzo(a)pyrene-degrading bacterium Novosphingobium pentaromativorans US6-1.</title>
        <authorList>
            <person name="Luo Y.R."/>
            <person name="Kang S.G."/>
            <person name="Kim S.J."/>
            <person name="Kim M.R."/>
            <person name="Li N."/>
            <person name="Lee J.H."/>
            <person name="Kwon K.K."/>
        </authorList>
    </citation>
    <scope>NUCLEOTIDE SEQUENCE [LARGE SCALE GENOMIC DNA]</scope>
    <source>
        <strain evidence="2 3">US6-1</strain>
    </source>
</reference>
<dbReference type="InterPro" id="IPR047650">
    <property type="entry name" value="Transpos_IS110"/>
</dbReference>
<dbReference type="PATRIC" id="fig|1088721.3.peg.3121"/>
<proteinExistence type="predicted"/>
<evidence type="ECO:0000259" key="1">
    <source>
        <dbReference type="Pfam" id="PF02371"/>
    </source>
</evidence>
<dbReference type="PANTHER" id="PTHR33055:SF13">
    <property type="entry name" value="TRANSPOSASE"/>
    <property type="match status" value="1"/>
</dbReference>
<dbReference type="GO" id="GO:0003677">
    <property type="term" value="F:DNA binding"/>
    <property type="evidence" value="ECO:0007669"/>
    <property type="project" value="InterPro"/>
</dbReference>
<dbReference type="eggNOG" id="COG3547">
    <property type="taxonomic scope" value="Bacteria"/>
</dbReference>
<sequence length="256" mass="28423">MTFGAMPAMAETICSALTGNWRDEHIFAVYQSLALFDFYQVKTVDCDRKLEIAFRDLEGGEEYDIARLPKVRTKSTQVNTPDFDVRLALYRVLVVDLTLIHGIGPSLALKLVGECGTDLAVWPSSKHVTSWLCLAPGNRISDGKLLSSKTRRSSIRAAALLRLAAKTIGRTDTALGTFYRRLFARTGKSKAETATARKIAVLFYNALRHGMAYNDPGATQYEDRYRSRVIGNLQRRAKACGFSLEELPPEPEIAVS</sequence>
<keyword evidence="3" id="KW-1185">Reference proteome</keyword>
<protein>
    <submittedName>
        <fullName evidence="2">ISPpu9, transposase</fullName>
    </submittedName>
</protein>
<dbReference type="GO" id="GO:0004803">
    <property type="term" value="F:transposase activity"/>
    <property type="evidence" value="ECO:0007669"/>
    <property type="project" value="InterPro"/>
</dbReference>
<dbReference type="Proteomes" id="UP000004030">
    <property type="component" value="Unassembled WGS sequence"/>
</dbReference>
<evidence type="ECO:0000313" key="2">
    <source>
        <dbReference type="EMBL" id="EHJ59874.1"/>
    </source>
</evidence>
<dbReference type="InterPro" id="IPR003346">
    <property type="entry name" value="Transposase_20"/>
</dbReference>
<accession>G6EFP4</accession>
<dbReference type="PANTHER" id="PTHR33055">
    <property type="entry name" value="TRANSPOSASE FOR INSERTION SEQUENCE ELEMENT IS1111A"/>
    <property type="match status" value="1"/>
</dbReference>
<gene>
    <name evidence="2" type="ORF">NSU_3165</name>
</gene>
<dbReference type="AlphaFoldDB" id="G6EFP4"/>
<dbReference type="Pfam" id="PF02371">
    <property type="entry name" value="Transposase_20"/>
    <property type="match status" value="1"/>
</dbReference>
<name>G6EFP4_9SPHN</name>
<evidence type="ECO:0000313" key="3">
    <source>
        <dbReference type="Proteomes" id="UP000004030"/>
    </source>
</evidence>
<organism evidence="2 3">
    <name type="scientific">Novosphingobium pentaromativorans US6-1</name>
    <dbReference type="NCBI Taxonomy" id="1088721"/>
    <lineage>
        <taxon>Bacteria</taxon>
        <taxon>Pseudomonadati</taxon>
        <taxon>Pseudomonadota</taxon>
        <taxon>Alphaproteobacteria</taxon>
        <taxon>Sphingomonadales</taxon>
        <taxon>Sphingomonadaceae</taxon>
        <taxon>Novosphingobium</taxon>
    </lineage>
</organism>
<dbReference type="GO" id="GO:0006313">
    <property type="term" value="P:DNA transposition"/>
    <property type="evidence" value="ECO:0007669"/>
    <property type="project" value="InterPro"/>
</dbReference>
<dbReference type="EMBL" id="AGFM01000052">
    <property type="protein sequence ID" value="EHJ59874.1"/>
    <property type="molecule type" value="Genomic_DNA"/>
</dbReference>
<feature type="domain" description="Transposase IS116/IS110/IS902 C-terminal" evidence="1">
    <location>
        <begin position="97"/>
        <end position="179"/>
    </location>
</feature>
<comment type="caution">
    <text evidence="2">The sequence shown here is derived from an EMBL/GenBank/DDBJ whole genome shotgun (WGS) entry which is preliminary data.</text>
</comment>